<dbReference type="InterPro" id="IPR028889">
    <property type="entry name" value="USP"/>
</dbReference>
<dbReference type="Gene3D" id="3.30.420.10">
    <property type="entry name" value="Ribonuclease H-like superfamily/Ribonuclease H"/>
    <property type="match status" value="1"/>
</dbReference>
<dbReference type="Proteomes" id="UP000193922">
    <property type="component" value="Unassembled WGS sequence"/>
</dbReference>
<accession>A0A1Y1W7M1</accession>
<evidence type="ECO:0000259" key="3">
    <source>
        <dbReference type="PROSITE" id="PS50235"/>
    </source>
</evidence>
<dbReference type="PANTHER" id="PTHR15728">
    <property type="entry name" value="DEADENYLATION COMPLEX CATALYTIC SUBUNIT PAN2"/>
    <property type="match status" value="1"/>
</dbReference>
<dbReference type="GO" id="GO:0004535">
    <property type="term" value="F:poly(A)-specific ribonuclease activity"/>
    <property type="evidence" value="ECO:0007669"/>
    <property type="project" value="TreeGrafter"/>
</dbReference>
<evidence type="ECO:0000256" key="1">
    <source>
        <dbReference type="ARBA" id="ARBA00022574"/>
    </source>
</evidence>
<keyword evidence="5" id="KW-1185">Reference proteome</keyword>
<dbReference type="OrthoDB" id="16516at2759"/>
<dbReference type="SMART" id="SM00479">
    <property type="entry name" value="EXOIII"/>
    <property type="match status" value="1"/>
</dbReference>
<dbReference type="Gene3D" id="2.130.10.10">
    <property type="entry name" value="YVTN repeat-like/Quinoprotein amine dehydrogenase"/>
    <property type="match status" value="1"/>
</dbReference>
<protein>
    <recommendedName>
        <fullName evidence="3">USP domain-containing protein</fullName>
    </recommendedName>
</protein>
<dbReference type="Gene3D" id="3.90.70.10">
    <property type="entry name" value="Cysteine proteinases"/>
    <property type="match status" value="1"/>
</dbReference>
<dbReference type="Pfam" id="PF13423">
    <property type="entry name" value="UCH_1"/>
    <property type="match status" value="1"/>
</dbReference>
<dbReference type="SUPFAM" id="SSF54001">
    <property type="entry name" value="Cysteine proteinases"/>
    <property type="match status" value="1"/>
</dbReference>
<sequence length="1088" mass="117932">MQGIWQDDVGERCVYGQRGEPAYSDRVYHVHNLGRGGSGDAGPGHDHEAVHDGAVDDSHGLHVAGADAGDHDGHAGSAGSAGGVQGYAGSVGVLGPVSDIALHDHTLFACGMSMDASTSYEMVPGSTIKVYDVRKLTAAVDEIVCEGVPSKLQVTGGDLWVCYDSGYAESRPLSNVLEPSADFIEPVLSEYAYMSGFSVSPTESVAVVSDTDGMVHVWANKSNIIMSNGGEVPPTVMSEEQHARAYTTCGIDIDNELVPLSYVYMPEYTEPLLSRLSVDTLYDVGRPCSYVDPNILGNLKHMDGVGYAPNPRTTKRNQQPYGMGWRRRWREGVTDDDELTQGRSKFISVQRRCGMGRETAEYIQQQQQVSSPVPAAAALPLLNGGRTASFDTVSRSSPAPSSSGVVGKVPTHLQQMRIEYSRFGVEDFDFSLYNATRWGGLEGNITNSYANALLQVLFFMPELREIALSHCATDCPEPLCLTCQLGLLFRMLETAEGASCHATHLLHVIQQRPEAVALALLEDAHGNPTDGVSYSVLTQRLLRFVLEQANNECAALGITGQGPGMSKRVVEAIVGFPQATQTTCPVCSSQQSRDSHVFAVDLDSPYGSADLATLLAGGSASVKRAELGRRKSRQGVAELIEQALSKTETTRAWCAQCKKFQLLQTEKYMTRVPSGYLAVNFSAVDAPSTGTVPTNSAPTPMTPAGGGNAGAEPWRFTLPMRLDLTVTSNKSARVKVGENREGNFELVAVVSSIRDTARGPEHLVAHVRDPDSPDGWLLFNDFLVQPAAQAAVAGLGDAWRAPSFAMYANTSRAPLANAVNLIKRRFPYRISTRILTQPASSLDKPASNRRSSARGTQKRNGAVPLTKDEAAQLGPGFQYAFDAEFVVLEEAKTEVFSDGTQEMHRPPIHQLARLSLVRATPGPMYGVPFVDDYVATTTPIADLATAYSGIHEGDLVPGVSRFKLSTLKEAYKKLRLLVDAGCVVIGHGLKHDFRVIDIVVPMPQRRDTMVLFQSRTHMRPIALKFLYWFLCHKTIQAGEHSSVEDAQATLSVYEKYKECVEADPEDGCENLLDSIYDMGAQVAWKVPE</sequence>
<dbReference type="PANTHER" id="PTHR15728:SF0">
    <property type="entry name" value="PAN2-PAN3 DEADENYLATION COMPLEX CATALYTIC SUBUNIT PAN2"/>
    <property type="match status" value="1"/>
</dbReference>
<dbReference type="InterPro" id="IPR050785">
    <property type="entry name" value="PAN2-PAN3_catalytic_subunit"/>
</dbReference>
<proteinExistence type="predicted"/>
<evidence type="ECO:0000313" key="5">
    <source>
        <dbReference type="Proteomes" id="UP000193922"/>
    </source>
</evidence>
<dbReference type="SUPFAM" id="SSF53098">
    <property type="entry name" value="Ribonuclease H-like"/>
    <property type="match status" value="1"/>
</dbReference>
<dbReference type="InterPro" id="IPR013520">
    <property type="entry name" value="Ribonucl_H"/>
</dbReference>
<dbReference type="InterPro" id="IPR015943">
    <property type="entry name" value="WD40/YVTN_repeat-like_dom_sf"/>
</dbReference>
<feature type="domain" description="USP" evidence="3">
    <location>
        <begin position="439"/>
        <end position="810"/>
    </location>
</feature>
<dbReference type="GO" id="GO:0000932">
    <property type="term" value="C:P-body"/>
    <property type="evidence" value="ECO:0007669"/>
    <property type="project" value="TreeGrafter"/>
</dbReference>
<dbReference type="GO" id="GO:0003676">
    <property type="term" value="F:nucleic acid binding"/>
    <property type="evidence" value="ECO:0007669"/>
    <property type="project" value="InterPro"/>
</dbReference>
<dbReference type="GO" id="GO:0000289">
    <property type="term" value="P:nuclear-transcribed mRNA poly(A) tail shortening"/>
    <property type="evidence" value="ECO:0007669"/>
    <property type="project" value="TreeGrafter"/>
</dbReference>
<comment type="caution">
    <text evidence="4">The sequence shown here is derived from an EMBL/GenBank/DDBJ whole genome shotgun (WGS) entry which is preliminary data.</text>
</comment>
<feature type="region of interest" description="Disordered" evidence="2">
    <location>
        <begin position="34"/>
        <end position="80"/>
    </location>
</feature>
<dbReference type="InterPro" id="IPR028881">
    <property type="entry name" value="PAN2_UCH_dom"/>
</dbReference>
<name>A0A1Y1W7M1_9FUNG</name>
<dbReference type="InterPro" id="IPR036397">
    <property type="entry name" value="RNaseH_sf"/>
</dbReference>
<evidence type="ECO:0000313" key="4">
    <source>
        <dbReference type="EMBL" id="ORX69164.1"/>
    </source>
</evidence>
<reference evidence="4 5" key="1">
    <citation type="submission" date="2016-07" db="EMBL/GenBank/DDBJ databases">
        <title>Pervasive Adenine N6-methylation of Active Genes in Fungi.</title>
        <authorList>
            <consortium name="DOE Joint Genome Institute"/>
            <person name="Mondo S.J."/>
            <person name="Dannebaum R.O."/>
            <person name="Kuo R.C."/>
            <person name="Labutti K."/>
            <person name="Haridas S."/>
            <person name="Kuo A."/>
            <person name="Salamov A."/>
            <person name="Ahrendt S.R."/>
            <person name="Lipzen A."/>
            <person name="Sullivan W."/>
            <person name="Andreopoulos W.B."/>
            <person name="Clum A."/>
            <person name="Lindquist E."/>
            <person name="Daum C."/>
            <person name="Ramamoorthy G.K."/>
            <person name="Gryganskyi A."/>
            <person name="Culley D."/>
            <person name="Magnuson J.K."/>
            <person name="James T.Y."/>
            <person name="O'Malley M.A."/>
            <person name="Stajich J.E."/>
            <person name="Spatafora J.W."/>
            <person name="Visel A."/>
            <person name="Grigoriev I.V."/>
        </authorList>
    </citation>
    <scope>NUCLEOTIDE SEQUENCE [LARGE SCALE GENOMIC DNA]</scope>
    <source>
        <strain evidence="4 5">ATCC 12442</strain>
    </source>
</reference>
<dbReference type="RefSeq" id="XP_040742896.1">
    <property type="nucleotide sequence ID" value="XM_040883809.1"/>
</dbReference>
<dbReference type="EMBL" id="MCFD01000008">
    <property type="protein sequence ID" value="ORX69164.1"/>
    <property type="molecule type" value="Genomic_DNA"/>
</dbReference>
<dbReference type="InterPro" id="IPR038765">
    <property type="entry name" value="Papain-like_cys_pep_sf"/>
</dbReference>
<keyword evidence="1" id="KW-0853">WD repeat</keyword>
<gene>
    <name evidence="4" type="ORF">DL89DRAFT_172280</name>
</gene>
<feature type="compositionally biased region" description="Polar residues" evidence="2">
    <location>
        <begin position="848"/>
        <end position="859"/>
    </location>
</feature>
<dbReference type="STRING" id="61395.A0A1Y1W7M1"/>
<dbReference type="GeneID" id="63800457"/>
<dbReference type="GO" id="GO:0031251">
    <property type="term" value="C:PAN complex"/>
    <property type="evidence" value="ECO:0007669"/>
    <property type="project" value="TreeGrafter"/>
</dbReference>
<dbReference type="AlphaFoldDB" id="A0A1Y1W7M1"/>
<feature type="region of interest" description="Disordered" evidence="2">
    <location>
        <begin position="839"/>
        <end position="865"/>
    </location>
</feature>
<dbReference type="InterPro" id="IPR012337">
    <property type="entry name" value="RNaseH-like_sf"/>
</dbReference>
<feature type="compositionally biased region" description="Basic and acidic residues" evidence="2">
    <location>
        <begin position="43"/>
        <end position="60"/>
    </location>
</feature>
<organism evidence="4 5">
    <name type="scientific">Linderina pennispora</name>
    <dbReference type="NCBI Taxonomy" id="61395"/>
    <lineage>
        <taxon>Eukaryota</taxon>
        <taxon>Fungi</taxon>
        <taxon>Fungi incertae sedis</taxon>
        <taxon>Zoopagomycota</taxon>
        <taxon>Kickxellomycotina</taxon>
        <taxon>Kickxellomycetes</taxon>
        <taxon>Kickxellales</taxon>
        <taxon>Kickxellaceae</taxon>
        <taxon>Linderina</taxon>
    </lineage>
</organism>
<dbReference type="PROSITE" id="PS50235">
    <property type="entry name" value="USP_3"/>
    <property type="match status" value="1"/>
</dbReference>
<evidence type="ECO:0000256" key="2">
    <source>
        <dbReference type="SAM" id="MobiDB-lite"/>
    </source>
</evidence>
<dbReference type="Pfam" id="PF00929">
    <property type="entry name" value="RNase_T"/>
    <property type="match status" value="1"/>
</dbReference>